<dbReference type="PANTHER" id="PTHR42870:SF1">
    <property type="entry name" value="NON-SPECIFIC LIPID-TRANSFER PROTEIN-LIKE 2"/>
    <property type="match status" value="1"/>
</dbReference>
<protein>
    <submittedName>
        <fullName evidence="3">Acetyl-CoA C-acetyltransferase</fullName>
    </submittedName>
</protein>
<evidence type="ECO:0000259" key="2">
    <source>
        <dbReference type="Pfam" id="PF22691"/>
    </source>
</evidence>
<sequence length="396" mass="41720">MINVGIAGFGQSYFTTKRTDVTFPELVKEGVDLTLADAGIGIDDIDAVVYPLAPDALIGVNNGERWVIDALGAAGKPFMRVNNGGATGMSAVLAAWTHIASGRFDAVLVAGADRVSESGSAQSVLNKMWDVGYERTVPLNTITMLALSAQRYMWKYNSTELDMARVSVKNRYHASLNPYAHLRTTITLDEVLESRTLAWPIKLGDACPSSTGAAGLVLVSERFAKEHGLEPAWIRGIGQNTETFWMGDRVGPKSLGDHADADALAKAFRIAYTQAGVTNPSEQVDVAELYAPFSSVELHVVEAAGLAAPGEAPAALADGQFTFGSHGPVVNPSGGTLCTNPIAVTGTIRVGEAANQVRGRAGAVQVEGARVGLASAIGGDHQFYSTMVLSTDLEEI</sequence>
<accession>A0A2M9BU75</accession>
<dbReference type="EMBL" id="PGFB01000004">
    <property type="protein sequence ID" value="PJJ61507.1"/>
    <property type="molecule type" value="Genomic_DNA"/>
</dbReference>
<dbReference type="RefSeq" id="WP_100345238.1">
    <property type="nucleotide sequence ID" value="NZ_PGFB01000004.1"/>
</dbReference>
<dbReference type="GO" id="GO:0016747">
    <property type="term" value="F:acyltransferase activity, transferring groups other than amino-acyl groups"/>
    <property type="evidence" value="ECO:0007669"/>
    <property type="project" value="InterPro"/>
</dbReference>
<dbReference type="InterPro" id="IPR020616">
    <property type="entry name" value="Thiolase_N"/>
</dbReference>
<gene>
    <name evidence="3" type="ORF">CLV54_2452</name>
</gene>
<reference evidence="3 4" key="1">
    <citation type="submission" date="2017-11" db="EMBL/GenBank/DDBJ databases">
        <title>Genomic Encyclopedia of Archaeal and Bacterial Type Strains, Phase II (KMG-II): From Individual Species to Whole Genera.</title>
        <authorList>
            <person name="Goeker M."/>
        </authorList>
    </citation>
    <scope>NUCLEOTIDE SEQUENCE [LARGE SCALE GENOMIC DNA]</scope>
    <source>
        <strain evidence="3 4">DSM 25625</strain>
    </source>
</reference>
<dbReference type="InterPro" id="IPR016039">
    <property type="entry name" value="Thiolase-like"/>
</dbReference>
<dbReference type="PANTHER" id="PTHR42870">
    <property type="entry name" value="ACETYL-COA C-ACETYLTRANSFERASE"/>
    <property type="match status" value="1"/>
</dbReference>
<dbReference type="Pfam" id="PF00108">
    <property type="entry name" value="Thiolase_N"/>
    <property type="match status" value="1"/>
</dbReference>
<keyword evidence="3" id="KW-0808">Transferase</keyword>
<dbReference type="PIRSF" id="PIRSF000429">
    <property type="entry name" value="Ac-CoA_Ac_transf"/>
    <property type="match status" value="1"/>
</dbReference>
<comment type="caution">
    <text evidence="3">The sequence shown here is derived from an EMBL/GenBank/DDBJ whole genome shotgun (WGS) entry which is preliminary data.</text>
</comment>
<dbReference type="AlphaFoldDB" id="A0A2M9BU75"/>
<dbReference type="CDD" id="cd00829">
    <property type="entry name" value="SCP-x_thiolase"/>
    <property type="match status" value="1"/>
</dbReference>
<dbReference type="Gene3D" id="3.40.47.10">
    <property type="match status" value="1"/>
</dbReference>
<dbReference type="SUPFAM" id="SSF53901">
    <property type="entry name" value="Thiolase-like"/>
    <property type="match status" value="2"/>
</dbReference>
<evidence type="ECO:0000313" key="4">
    <source>
        <dbReference type="Proteomes" id="UP000230161"/>
    </source>
</evidence>
<feature type="domain" description="Thiolase N-terminal" evidence="1">
    <location>
        <begin position="14"/>
        <end position="184"/>
    </location>
</feature>
<proteinExistence type="predicted"/>
<dbReference type="InterPro" id="IPR055140">
    <property type="entry name" value="Thiolase_C_2"/>
</dbReference>
<dbReference type="Pfam" id="PF22691">
    <property type="entry name" value="Thiolase_C_1"/>
    <property type="match status" value="1"/>
</dbReference>
<evidence type="ECO:0000313" key="3">
    <source>
        <dbReference type="EMBL" id="PJJ61507.1"/>
    </source>
</evidence>
<organism evidence="3 4">
    <name type="scientific">Compostimonas suwonensis</name>
    <dbReference type="NCBI Taxonomy" id="1048394"/>
    <lineage>
        <taxon>Bacteria</taxon>
        <taxon>Bacillati</taxon>
        <taxon>Actinomycetota</taxon>
        <taxon>Actinomycetes</taxon>
        <taxon>Micrococcales</taxon>
        <taxon>Microbacteriaceae</taxon>
        <taxon>Compostimonas</taxon>
    </lineage>
</organism>
<evidence type="ECO:0000259" key="1">
    <source>
        <dbReference type="Pfam" id="PF00108"/>
    </source>
</evidence>
<dbReference type="InterPro" id="IPR002155">
    <property type="entry name" value="Thiolase"/>
</dbReference>
<dbReference type="Proteomes" id="UP000230161">
    <property type="component" value="Unassembled WGS sequence"/>
</dbReference>
<dbReference type="OrthoDB" id="9785768at2"/>
<feature type="domain" description="Thiolase C-terminal" evidence="2">
    <location>
        <begin position="261"/>
        <end position="391"/>
    </location>
</feature>
<name>A0A2M9BU75_9MICO</name>
<keyword evidence="4" id="KW-1185">Reference proteome</keyword>